<dbReference type="Gene3D" id="3.30.70.330">
    <property type="match status" value="1"/>
</dbReference>
<feature type="compositionally biased region" description="Low complexity" evidence="5">
    <location>
        <begin position="30"/>
        <end position="53"/>
    </location>
</feature>
<dbReference type="InterPro" id="IPR000504">
    <property type="entry name" value="RRM_dom"/>
</dbReference>
<evidence type="ECO:0000313" key="8">
    <source>
        <dbReference type="EMBL" id="KAJ3575925.1"/>
    </source>
</evidence>
<name>A0A9W8TMF5_9PEZI</name>
<dbReference type="GO" id="GO:0005634">
    <property type="term" value="C:nucleus"/>
    <property type="evidence" value="ECO:0007669"/>
    <property type="project" value="UniProtKB-SubCell"/>
</dbReference>
<dbReference type="Gene3D" id="1.10.10.10">
    <property type="entry name" value="Winged helix-like DNA-binding domain superfamily/Winged helix DNA-binding domain"/>
    <property type="match status" value="1"/>
</dbReference>
<feature type="compositionally biased region" description="Basic and acidic residues" evidence="5">
    <location>
        <begin position="441"/>
        <end position="455"/>
    </location>
</feature>
<comment type="caution">
    <text evidence="8">The sequence shown here is derived from an EMBL/GenBank/DDBJ whole genome shotgun (WGS) entry which is preliminary data.</text>
</comment>
<dbReference type="InterPro" id="IPR012677">
    <property type="entry name" value="Nucleotide-bd_a/b_plait_sf"/>
</dbReference>
<dbReference type="PANTHER" id="PTHR22792:SF140">
    <property type="entry name" value="ACHILLES, ISOFORM A"/>
    <property type="match status" value="1"/>
</dbReference>
<gene>
    <name evidence="8" type="ORF">NPX13_g3870</name>
</gene>
<dbReference type="AlphaFoldDB" id="A0A9W8TMF5"/>
<dbReference type="SUPFAM" id="SSF46785">
    <property type="entry name" value="Winged helix' DNA-binding domain"/>
    <property type="match status" value="1"/>
</dbReference>
<dbReference type="GO" id="GO:0003729">
    <property type="term" value="F:mRNA binding"/>
    <property type="evidence" value="ECO:0007669"/>
    <property type="project" value="TreeGrafter"/>
</dbReference>
<evidence type="ECO:0000256" key="3">
    <source>
        <dbReference type="ARBA" id="ARBA00023242"/>
    </source>
</evidence>
<feature type="compositionally biased region" description="Basic and acidic residues" evidence="5">
    <location>
        <begin position="381"/>
        <end position="392"/>
    </location>
</feature>
<protein>
    <submittedName>
        <fullName evidence="8">Uncharacterized protein</fullName>
    </submittedName>
</protein>
<feature type="compositionally biased region" description="Basic and acidic residues" evidence="5">
    <location>
        <begin position="1"/>
        <end position="10"/>
    </location>
</feature>
<keyword evidence="9" id="KW-1185">Reference proteome</keyword>
<dbReference type="PROSITE" id="PS50102">
    <property type="entry name" value="RRM"/>
    <property type="match status" value="1"/>
</dbReference>
<evidence type="ECO:0000256" key="2">
    <source>
        <dbReference type="ARBA" id="ARBA00022884"/>
    </source>
</evidence>
<dbReference type="InterPro" id="IPR006630">
    <property type="entry name" value="La_HTH"/>
</dbReference>
<dbReference type="InterPro" id="IPR045180">
    <property type="entry name" value="La_dom_prot"/>
</dbReference>
<dbReference type="PRINTS" id="PR00302">
    <property type="entry name" value="LUPUSLA"/>
</dbReference>
<feature type="domain" description="RRM" evidence="6">
    <location>
        <begin position="219"/>
        <end position="300"/>
    </location>
</feature>
<feature type="compositionally biased region" description="Basic and acidic residues" evidence="5">
    <location>
        <begin position="54"/>
        <end position="82"/>
    </location>
</feature>
<feature type="region of interest" description="Disordered" evidence="5">
    <location>
        <begin position="313"/>
        <end position="455"/>
    </location>
</feature>
<dbReference type="VEuPathDB" id="FungiDB:F4678DRAFT_458484"/>
<keyword evidence="2 4" id="KW-0694">RNA-binding</keyword>
<evidence type="ECO:0000313" key="9">
    <source>
        <dbReference type="Proteomes" id="UP001148614"/>
    </source>
</evidence>
<dbReference type="GO" id="GO:1990904">
    <property type="term" value="C:ribonucleoprotein complex"/>
    <property type="evidence" value="ECO:0007669"/>
    <property type="project" value="InterPro"/>
</dbReference>
<dbReference type="CDD" id="cd12291">
    <property type="entry name" value="RRM1_La"/>
    <property type="match status" value="1"/>
</dbReference>
<feature type="domain" description="HTH La-type RNA-binding" evidence="7">
    <location>
        <begin position="120"/>
        <end position="210"/>
    </location>
</feature>
<feature type="compositionally biased region" description="Basic and acidic residues" evidence="5">
    <location>
        <begin position="410"/>
        <end position="434"/>
    </location>
</feature>
<evidence type="ECO:0000259" key="6">
    <source>
        <dbReference type="PROSITE" id="PS50102"/>
    </source>
</evidence>
<dbReference type="SUPFAM" id="SSF54928">
    <property type="entry name" value="RNA-binding domain, RBD"/>
    <property type="match status" value="1"/>
</dbReference>
<dbReference type="InterPro" id="IPR035979">
    <property type="entry name" value="RBD_domain_sf"/>
</dbReference>
<dbReference type="Proteomes" id="UP001148614">
    <property type="component" value="Unassembled WGS sequence"/>
</dbReference>
<dbReference type="EMBL" id="JANPWZ010000510">
    <property type="protein sequence ID" value="KAJ3575925.1"/>
    <property type="molecule type" value="Genomic_DNA"/>
</dbReference>
<evidence type="ECO:0000259" key="7">
    <source>
        <dbReference type="PROSITE" id="PS50961"/>
    </source>
</evidence>
<dbReference type="SMART" id="SM00360">
    <property type="entry name" value="RRM"/>
    <property type="match status" value="1"/>
</dbReference>
<dbReference type="PANTHER" id="PTHR22792">
    <property type="entry name" value="LUPUS LA PROTEIN-RELATED"/>
    <property type="match status" value="1"/>
</dbReference>
<dbReference type="PROSITE" id="PS50961">
    <property type="entry name" value="HTH_LA"/>
    <property type="match status" value="1"/>
</dbReference>
<evidence type="ECO:0000256" key="5">
    <source>
        <dbReference type="SAM" id="MobiDB-lite"/>
    </source>
</evidence>
<dbReference type="Pfam" id="PF05383">
    <property type="entry name" value="La"/>
    <property type="match status" value="1"/>
</dbReference>
<dbReference type="InterPro" id="IPR036390">
    <property type="entry name" value="WH_DNA-bd_sf"/>
</dbReference>
<comment type="subcellular location">
    <subcellularLocation>
        <location evidence="1">Nucleus</location>
    </subcellularLocation>
</comment>
<keyword evidence="3" id="KW-0539">Nucleus</keyword>
<evidence type="ECO:0000256" key="4">
    <source>
        <dbReference type="PROSITE-ProRule" id="PRU00332"/>
    </source>
</evidence>
<dbReference type="SMART" id="SM00715">
    <property type="entry name" value="LA"/>
    <property type="match status" value="1"/>
</dbReference>
<accession>A0A9W8TMF5</accession>
<dbReference type="InterPro" id="IPR002344">
    <property type="entry name" value="Lupus_La"/>
</dbReference>
<dbReference type="GO" id="GO:0006396">
    <property type="term" value="P:RNA processing"/>
    <property type="evidence" value="ECO:0007669"/>
    <property type="project" value="InterPro"/>
</dbReference>
<sequence length="455" mass="50747">MSDNDTKPAEVADPPSAVIPEETAEEVVKAPEAPEALPTEKPTETTTNTSAGEKPADAPADDKPTDEPATGGKEESKQDEGKGTTAEVDGKPSIYRPPPGMLRVSGPRAKKQFVKSDAGSLAETDDPREIRKQVEFYFGDSNLPEDKFLWEKVGGEENKPVPLSLICSFSRMRRFKPYEAVVKSLKASNFFVIDGPDGEETIRRKNAIDTEKRNKREERSVYVKGFGDETSSTQFDIEAFFAQYGQFDSVRLRRADGPEKVFKGSVFVEWSDKETAEKFMSAEPEPQWKGHPLHIMWKLDYMKQKSEAIRDGKIQASGRKYGRGSHRGQRGHSRGNDRGANKDDWKKRREQDQKNGFNDRRDNNHRGRGRGRGRGNFRGRGGRDNNGARDQEAPAQPANDGRPRINVSKEGAKIMEEEKVKSGETNGKRSRDEDTNTGEPPAKKVDTKEAAAETS</sequence>
<feature type="region of interest" description="Disordered" evidence="5">
    <location>
        <begin position="1"/>
        <end position="127"/>
    </location>
</feature>
<proteinExistence type="predicted"/>
<feature type="compositionally biased region" description="Basic residues" evidence="5">
    <location>
        <begin position="366"/>
        <end position="377"/>
    </location>
</feature>
<feature type="compositionally biased region" description="Basic residues" evidence="5">
    <location>
        <begin position="320"/>
        <end position="333"/>
    </location>
</feature>
<reference evidence="8" key="1">
    <citation type="submission" date="2022-07" db="EMBL/GenBank/DDBJ databases">
        <title>Genome Sequence of Xylaria arbuscula.</title>
        <authorList>
            <person name="Buettner E."/>
        </authorList>
    </citation>
    <scope>NUCLEOTIDE SEQUENCE</scope>
    <source>
        <strain evidence="8">VT107</strain>
    </source>
</reference>
<evidence type="ECO:0000256" key="1">
    <source>
        <dbReference type="ARBA" id="ARBA00004123"/>
    </source>
</evidence>
<feature type="compositionally biased region" description="Basic and acidic residues" evidence="5">
    <location>
        <begin position="334"/>
        <end position="365"/>
    </location>
</feature>
<dbReference type="InterPro" id="IPR036388">
    <property type="entry name" value="WH-like_DNA-bd_sf"/>
</dbReference>
<dbReference type="Pfam" id="PF00076">
    <property type="entry name" value="RRM_1"/>
    <property type="match status" value="1"/>
</dbReference>
<organism evidence="8 9">
    <name type="scientific">Xylaria arbuscula</name>
    <dbReference type="NCBI Taxonomy" id="114810"/>
    <lineage>
        <taxon>Eukaryota</taxon>
        <taxon>Fungi</taxon>
        <taxon>Dikarya</taxon>
        <taxon>Ascomycota</taxon>
        <taxon>Pezizomycotina</taxon>
        <taxon>Sordariomycetes</taxon>
        <taxon>Xylariomycetidae</taxon>
        <taxon>Xylariales</taxon>
        <taxon>Xylariaceae</taxon>
        <taxon>Xylaria</taxon>
    </lineage>
</organism>